<accession>A0AAW0CX64</accession>
<organism evidence="1 2">
    <name type="scientific">Favolaschia claudopus</name>
    <dbReference type="NCBI Taxonomy" id="2862362"/>
    <lineage>
        <taxon>Eukaryota</taxon>
        <taxon>Fungi</taxon>
        <taxon>Dikarya</taxon>
        <taxon>Basidiomycota</taxon>
        <taxon>Agaricomycotina</taxon>
        <taxon>Agaricomycetes</taxon>
        <taxon>Agaricomycetidae</taxon>
        <taxon>Agaricales</taxon>
        <taxon>Marasmiineae</taxon>
        <taxon>Mycenaceae</taxon>
        <taxon>Favolaschia</taxon>
    </lineage>
</organism>
<dbReference type="SUPFAM" id="SSF52047">
    <property type="entry name" value="RNI-like"/>
    <property type="match status" value="1"/>
</dbReference>
<reference evidence="1 2" key="1">
    <citation type="journal article" date="2024" name="J Genomics">
        <title>Draft genome sequencing and assembly of Favolaschia claudopus CIRM-BRFM 2984 isolated from oak limbs.</title>
        <authorList>
            <person name="Navarro D."/>
            <person name="Drula E."/>
            <person name="Chaduli D."/>
            <person name="Cazenave R."/>
            <person name="Ahrendt S."/>
            <person name="Wang J."/>
            <person name="Lipzen A."/>
            <person name="Daum C."/>
            <person name="Barry K."/>
            <person name="Grigoriev I.V."/>
            <person name="Favel A."/>
            <person name="Rosso M.N."/>
            <person name="Martin F."/>
        </authorList>
    </citation>
    <scope>NUCLEOTIDE SEQUENCE [LARGE SCALE GENOMIC DNA]</scope>
    <source>
        <strain evidence="1 2">CIRM-BRFM 2984</strain>
    </source>
</reference>
<evidence type="ECO:0000313" key="1">
    <source>
        <dbReference type="EMBL" id="KAK7042560.1"/>
    </source>
</evidence>
<protein>
    <recommendedName>
        <fullName evidence="3">F-box domain-containing protein</fullName>
    </recommendedName>
</protein>
<dbReference type="InterPro" id="IPR032675">
    <property type="entry name" value="LRR_dom_sf"/>
</dbReference>
<evidence type="ECO:0000313" key="2">
    <source>
        <dbReference type="Proteomes" id="UP001362999"/>
    </source>
</evidence>
<dbReference type="Gene3D" id="3.80.10.10">
    <property type="entry name" value="Ribonuclease Inhibitor"/>
    <property type="match status" value="1"/>
</dbReference>
<name>A0AAW0CX64_9AGAR</name>
<proteinExistence type="predicted"/>
<evidence type="ECO:0008006" key="3">
    <source>
        <dbReference type="Google" id="ProtNLM"/>
    </source>
</evidence>
<sequence>MSLFAPQFPQELVDIIVDELHDDIPTLKACALTAPTFVASARIHIFRKIELTPPTTKLDGRPSSSSTQCQKLLKLLTTRPHIASLIKELCLVLAGKSCDVDFDRRRYPRIGGAAQGSHWVVDATRTLSLILPLLDLKRICLVENVAIYGAHMATRRLRWNDMGRSLRSALEGILSSPRLEAVHLRGMCFDSPHQLLSLFSEATSLKELRLSRLMFSGTHDWPATRPWRPQLRVLLLGDTYAPLPAFWPSLLHPQIDLSCVSSLTIAFMQQLKCNVPHLRVRFGRFIESQYPILNQNLRYLDLSAPFFTTLPSVFESLSQEYPALERITFEYSDSRTKPKLTPAKKSIIDQALAHLPSLKVVEVRRPLSLTEIPSIPFLEWARMVRDALHPLQKRNLLHVVEHRIPDHGLGHSFE</sequence>
<gene>
    <name evidence="1" type="ORF">R3P38DRAFT_2891201</name>
</gene>
<comment type="caution">
    <text evidence="1">The sequence shown here is derived from an EMBL/GenBank/DDBJ whole genome shotgun (WGS) entry which is preliminary data.</text>
</comment>
<dbReference type="AlphaFoldDB" id="A0AAW0CX64"/>
<dbReference type="EMBL" id="JAWWNJ010000013">
    <property type="protein sequence ID" value="KAK7042560.1"/>
    <property type="molecule type" value="Genomic_DNA"/>
</dbReference>
<keyword evidence="2" id="KW-1185">Reference proteome</keyword>
<dbReference type="Proteomes" id="UP001362999">
    <property type="component" value="Unassembled WGS sequence"/>
</dbReference>